<proteinExistence type="predicted"/>
<dbReference type="AlphaFoldDB" id="A0AAD8YHD7"/>
<feature type="transmembrane region" description="Helical" evidence="1">
    <location>
        <begin position="40"/>
        <end position="60"/>
    </location>
</feature>
<protein>
    <submittedName>
        <fullName evidence="2">Uncharacterized protein</fullName>
    </submittedName>
</protein>
<dbReference type="EMBL" id="JATAAI010000004">
    <property type="protein sequence ID" value="KAK1746604.1"/>
    <property type="molecule type" value="Genomic_DNA"/>
</dbReference>
<name>A0AAD8YHD7_9STRA</name>
<dbReference type="Proteomes" id="UP001224775">
    <property type="component" value="Unassembled WGS sequence"/>
</dbReference>
<reference evidence="2" key="1">
    <citation type="submission" date="2023-06" db="EMBL/GenBank/DDBJ databases">
        <title>Survivors Of The Sea: Transcriptome response of Skeletonema marinoi to long-term dormancy.</title>
        <authorList>
            <person name="Pinder M.I.M."/>
            <person name="Kourtchenko O."/>
            <person name="Robertson E.K."/>
            <person name="Larsson T."/>
            <person name="Maumus F."/>
            <person name="Osuna-Cruz C.M."/>
            <person name="Vancaester E."/>
            <person name="Stenow R."/>
            <person name="Vandepoele K."/>
            <person name="Ploug H."/>
            <person name="Bruchert V."/>
            <person name="Godhe A."/>
            <person name="Topel M."/>
        </authorList>
    </citation>
    <scope>NUCLEOTIDE SEQUENCE</scope>
    <source>
        <strain evidence="2">R05AC</strain>
    </source>
</reference>
<sequence length="887" mass="101726">MRISRQSFQRRRRSAASTAFRNARRRIFTNGDGRYNAARLLLACVSVSLFAALIIVPTLFSSSDSNNNRSLRLLTAMKSRNEMLRSSVTKPSIPNVVTIDHNAAPAKSFDAKPEIVSKPFKRKPKLSPPSDSAMIIFYNLFIPTDPAEAKVAIDVLTEQLGQVATSLKEITNKKPTLQSAILYYNLIGNESTFPPEEINALCRKLDPNLECKLSGFYEHASEAVTLEDIHDFCRQEDTDKSTRVTYIHSKGSYHQTLINMNWRREMTNSVLHPDCQYPPDDRCDVCGSSFYTRFSTIYPGNMWTAKCSYVSKLLSPREGGEYDEKKAESVAKFLKYRLWGQLHSTLLEDRIDYFGLGRYRLEHWIGSHSSIRPCELHRQNVTFELMVTGQVKPEHYEWGMGPRREEVVDELVDATNRLKTDEDAQFREYYYLPGNLLKWFTLYGSKGVPSPKSWAWSFFPAGNKWKQLVDKHGENAVEKMVMDSAEDFYSAYSDNYDRDAFEVNGADEALFADSTSTMTVFYHITFPPYGKNRQSSLVAFKTQLDLLATGQYNIRSRSYERRRKVLLYYSIAGGDDKLADFVTKQCDIMKSKNVECRKLGQFESHKAKGETLHQLHNFCLAKPSQRVTYLTNQLPTQYDSKWPEIQTSQKIRAFTTAVTSDMCLKSRDTCNVCGMEFYPLPYNHFTGNMFSASCEYVKDLIPPAQFESKMNGVASDVLVSQLGHVFTTELTPFTPQTLGMDQYSVEHWIGSHPDFQPCDVAPASRSWFPLNCGGSYNEVDYRRSNVYDFQWSIAPRRGSAPHGRVDCKTEQTIVTKDDVLFREYSYLAGNLYRWYKLYNKAPPADSWIWQWFPKGDSWFHGVENHGSRVVQELTKPYADEGVPFRQV</sequence>
<evidence type="ECO:0000313" key="2">
    <source>
        <dbReference type="EMBL" id="KAK1746604.1"/>
    </source>
</evidence>
<keyword evidence="1" id="KW-1133">Transmembrane helix</keyword>
<gene>
    <name evidence="2" type="ORF">QTG54_003211</name>
</gene>
<organism evidence="2 3">
    <name type="scientific">Skeletonema marinoi</name>
    <dbReference type="NCBI Taxonomy" id="267567"/>
    <lineage>
        <taxon>Eukaryota</taxon>
        <taxon>Sar</taxon>
        <taxon>Stramenopiles</taxon>
        <taxon>Ochrophyta</taxon>
        <taxon>Bacillariophyta</taxon>
        <taxon>Coscinodiscophyceae</taxon>
        <taxon>Thalassiosirophycidae</taxon>
        <taxon>Thalassiosirales</taxon>
        <taxon>Skeletonemataceae</taxon>
        <taxon>Skeletonema</taxon>
        <taxon>Skeletonema marinoi-dohrnii complex</taxon>
    </lineage>
</organism>
<evidence type="ECO:0000313" key="3">
    <source>
        <dbReference type="Proteomes" id="UP001224775"/>
    </source>
</evidence>
<evidence type="ECO:0000256" key="1">
    <source>
        <dbReference type="SAM" id="Phobius"/>
    </source>
</evidence>
<accession>A0AAD8YHD7</accession>
<keyword evidence="1" id="KW-0812">Transmembrane</keyword>
<keyword evidence="3" id="KW-1185">Reference proteome</keyword>
<comment type="caution">
    <text evidence="2">The sequence shown here is derived from an EMBL/GenBank/DDBJ whole genome shotgun (WGS) entry which is preliminary data.</text>
</comment>
<keyword evidence="1" id="KW-0472">Membrane</keyword>